<evidence type="ECO:0000256" key="1">
    <source>
        <dbReference type="ARBA" id="ARBA00023002"/>
    </source>
</evidence>
<accession>A0A7G6J4G7</accession>
<dbReference type="AlphaFoldDB" id="A0A7G6J4G7"/>
<dbReference type="PANTHER" id="PTHR10366:SF564">
    <property type="entry name" value="STEROL-4-ALPHA-CARBOXYLATE 3-DEHYDROGENASE, DECARBOXYLATING"/>
    <property type="match status" value="1"/>
</dbReference>
<proteinExistence type="inferred from homology"/>
<comment type="similarity">
    <text evidence="2">Belongs to the NAD(P)-dependent epimerase/dehydratase family. Dihydroflavonol-4-reductase subfamily.</text>
</comment>
<dbReference type="InterPro" id="IPR001509">
    <property type="entry name" value="Epimerase_deHydtase"/>
</dbReference>
<reference evidence="4" key="1">
    <citation type="journal article" date="2020" name="Chemistry">
        <title>Hybridorubrins A-D, novel azaphilone heterodimers from stromata of Hypoxylon fragiforme and insights into the biosynthetic machinery for azaphilone diversification.</title>
        <authorList>
            <person name="Becker K."/>
            <person name="Pfutze S."/>
            <person name="Kuhnert E."/>
            <person name="Cox R."/>
            <person name="Stadler M."/>
            <person name="Surup F."/>
        </authorList>
    </citation>
    <scope>NUCLEOTIDE SEQUENCE</scope>
</reference>
<protein>
    <submittedName>
        <fullName evidence="4">Hfaza1F</fullName>
    </submittedName>
</protein>
<evidence type="ECO:0000259" key="3">
    <source>
        <dbReference type="Pfam" id="PF01370"/>
    </source>
</evidence>
<evidence type="ECO:0000256" key="2">
    <source>
        <dbReference type="ARBA" id="ARBA00023445"/>
    </source>
</evidence>
<dbReference type="InterPro" id="IPR036291">
    <property type="entry name" value="NAD(P)-bd_dom_sf"/>
</dbReference>
<evidence type="ECO:0000313" key="4">
    <source>
        <dbReference type="EMBL" id="QNC49736.1"/>
    </source>
</evidence>
<dbReference type="SUPFAM" id="SSF51735">
    <property type="entry name" value="NAD(P)-binding Rossmann-fold domains"/>
    <property type="match status" value="1"/>
</dbReference>
<dbReference type="GO" id="GO:0016616">
    <property type="term" value="F:oxidoreductase activity, acting on the CH-OH group of donors, NAD or NADP as acceptor"/>
    <property type="evidence" value="ECO:0007669"/>
    <property type="project" value="TreeGrafter"/>
</dbReference>
<keyword evidence="1" id="KW-0560">Oxidoreductase</keyword>
<name>A0A7G6J4G7_9PEZI</name>
<dbReference type="Pfam" id="PF01370">
    <property type="entry name" value="Epimerase"/>
    <property type="match status" value="1"/>
</dbReference>
<gene>
    <name evidence="4" type="primary">hfaza1F</name>
</gene>
<sequence>MDLPHVLVTGGSGFIASHILDSLLARQYYVTATVRSEEKGLQIRSAYPEDARGRLSFVIVEDIMKDRAFDDAVRAQPFKYVIHTASPYHFNITDPVNDFINPAVRGTTGILTSVREFAPLVERVVLLSSSATIFNPFNHAKVYDETVYGVTTWEEAMNPRLAYRASKIYAEKAAFEFMSASPPPNFDLVAINPPLVFGPASRHLTTLDSLNTSNQRIRDMALGKYRDELPPTGPVYLFCDVRDVAEVHARVLEVPEAAGQRFFAVGGYFSNKRMADKIRESHPELADKLPKESALDDFPDEIYGWDNSKTREMLGLEFRDLKTCVDGAVDSVLAISKMGS</sequence>
<dbReference type="OrthoDB" id="2735536at2759"/>
<dbReference type="CDD" id="cd05227">
    <property type="entry name" value="AR_SDR_e"/>
    <property type="match status" value="1"/>
</dbReference>
<dbReference type="InterPro" id="IPR050425">
    <property type="entry name" value="NAD(P)_dehydrat-like"/>
</dbReference>
<organism evidence="4">
    <name type="scientific">Hypoxylon fragiforme</name>
    <dbReference type="NCBI Taxonomy" id="63214"/>
    <lineage>
        <taxon>Eukaryota</taxon>
        <taxon>Fungi</taxon>
        <taxon>Dikarya</taxon>
        <taxon>Ascomycota</taxon>
        <taxon>Pezizomycotina</taxon>
        <taxon>Sordariomycetes</taxon>
        <taxon>Xylariomycetidae</taxon>
        <taxon>Xylariales</taxon>
        <taxon>Hypoxylaceae</taxon>
        <taxon>Hypoxylon</taxon>
    </lineage>
</organism>
<dbReference type="EMBL" id="MN736721">
    <property type="protein sequence ID" value="QNC49736.1"/>
    <property type="molecule type" value="Genomic_DNA"/>
</dbReference>
<dbReference type="Gene3D" id="3.40.50.720">
    <property type="entry name" value="NAD(P)-binding Rossmann-like Domain"/>
    <property type="match status" value="1"/>
</dbReference>
<feature type="domain" description="NAD-dependent epimerase/dehydratase" evidence="3">
    <location>
        <begin position="6"/>
        <end position="261"/>
    </location>
</feature>
<dbReference type="PANTHER" id="PTHR10366">
    <property type="entry name" value="NAD DEPENDENT EPIMERASE/DEHYDRATASE"/>
    <property type="match status" value="1"/>
</dbReference>